<keyword evidence="2" id="KW-1133">Transmembrane helix</keyword>
<accession>A0A2T4XXW3</accession>
<dbReference type="InterPro" id="IPR049802">
    <property type="entry name" value="RhsC-like_FIX"/>
</dbReference>
<feature type="transmembrane region" description="Helical" evidence="2">
    <location>
        <begin position="77"/>
        <end position="95"/>
    </location>
</feature>
<organism evidence="3 4">
    <name type="scientific">Enterobacter cloacae</name>
    <dbReference type="NCBI Taxonomy" id="550"/>
    <lineage>
        <taxon>Bacteria</taxon>
        <taxon>Pseudomonadati</taxon>
        <taxon>Pseudomonadota</taxon>
        <taxon>Gammaproteobacteria</taxon>
        <taxon>Enterobacterales</taxon>
        <taxon>Enterobacteriaceae</taxon>
        <taxon>Enterobacter</taxon>
        <taxon>Enterobacter cloacae complex</taxon>
    </lineage>
</organism>
<feature type="region of interest" description="Disordered" evidence="1">
    <location>
        <begin position="469"/>
        <end position="490"/>
    </location>
</feature>
<dbReference type="RefSeq" id="WP_108090438.1">
    <property type="nucleotide sequence ID" value="NZ_PZPP01000014.1"/>
</dbReference>
<dbReference type="CDD" id="cd20746">
    <property type="entry name" value="FIX_Ntox15_NUC_DUF4112_RhsA-like"/>
    <property type="match status" value="1"/>
</dbReference>
<feature type="compositionally biased region" description="Polar residues" evidence="1">
    <location>
        <begin position="481"/>
        <end position="490"/>
    </location>
</feature>
<name>A0A2T4XXW3_ENTCL</name>
<evidence type="ECO:0000313" key="4">
    <source>
        <dbReference type="Proteomes" id="UP000241614"/>
    </source>
</evidence>
<dbReference type="EMBL" id="PZPP01000014">
    <property type="protein sequence ID" value="PTM34766.1"/>
    <property type="molecule type" value="Genomic_DNA"/>
</dbReference>
<keyword evidence="2" id="KW-0472">Membrane</keyword>
<keyword evidence="2" id="KW-0812">Transmembrane</keyword>
<comment type="caution">
    <text evidence="3">The sequence shown here is derived from an EMBL/GenBank/DDBJ whole genome shotgun (WGS) entry which is preliminary data.</text>
</comment>
<protein>
    <recommendedName>
        <fullName evidence="5">DUF4112 domain-containing protein</fullName>
    </recommendedName>
</protein>
<evidence type="ECO:0008006" key="5">
    <source>
        <dbReference type="Google" id="ProtNLM"/>
    </source>
</evidence>
<proteinExistence type="predicted"/>
<dbReference type="AlphaFoldDB" id="A0A2T4XXW3"/>
<sequence length="513" mass="56054">MSSGLAWFKETSLETGQWIWGTLQGSFNEKQSISQILVDAVIGMIPLVGDVTAVRDLIAVSIGLAKDSRKRESTMEWVFLVILIFALIPVIGGVIKGVGRLVLMVGKDVAKNREILEQIIKFLNRVGEGDAVKWLAKLNVLKYQPELIEKMTGFCQTVITAINQILEARVGRLLPDRWKKDLVAVRDGFVVLKSLAAKMIPGALRELDAKLRVVQGMVYKGQIHTVASASGRATVAREAEAYLLEREVYRAAKPGSLYPSNSAEVVQADKLRAKYSKPGYPDLFATEVESAVFGGKMAYANIASFSGKITPMNAEELAGKTLYRVFGKAKGVAGETSSGGRVPGFWGYGNIPESAEDWRKKAAVLDEWNANGFIVIAHLPQDLTSKMPDVKAWHGTIAEQFGVKLANQYLEGGGEQLIVNLGDLAAQIHIIGEEVKASGQAVTREINGVKLDFHPTGWKDVNGKYSFGDPEKFTPPLVETRQLSDSELQSKTGRRALTGAARIEHQTSQNEQD</sequence>
<evidence type="ECO:0000256" key="2">
    <source>
        <dbReference type="SAM" id="Phobius"/>
    </source>
</evidence>
<gene>
    <name evidence="3" type="ORF">DA103_13120</name>
</gene>
<dbReference type="Proteomes" id="UP000241614">
    <property type="component" value="Unassembled WGS sequence"/>
</dbReference>
<evidence type="ECO:0000256" key="1">
    <source>
        <dbReference type="SAM" id="MobiDB-lite"/>
    </source>
</evidence>
<evidence type="ECO:0000313" key="3">
    <source>
        <dbReference type="EMBL" id="PTM34766.1"/>
    </source>
</evidence>
<reference evidence="3 4" key="1">
    <citation type="submission" date="2018-04" db="EMBL/GenBank/DDBJ databases">
        <title>Genome sequencing reveals highly heavy metal resistance and biotechnology application of the novel Enterobacter cloacae amazonensis isolated from wastewater river in Manaus - Amazonas.</title>
        <authorList>
            <person name="Astolfi M.C.T."/>
            <person name="Carvalho E.B.D.S."/>
            <person name="Lacerda L.B."/>
            <person name="Pinto M.V."/>
            <person name="Nogueira V.B."/>
            <person name="Barros A.M."/>
            <person name="Astolfi-Filho S."/>
        </authorList>
    </citation>
    <scope>NUCLEOTIDE SEQUENCE [LARGE SCALE GENOMIC DNA]</scope>
    <source>
        <strain evidence="4">amazonensis</strain>
    </source>
</reference>
<dbReference type="OrthoDB" id="7324255at2"/>